<organism evidence="7 8">
    <name type="scientific">Comamonas testosteroni</name>
    <name type="common">Pseudomonas testosteroni</name>
    <dbReference type="NCBI Taxonomy" id="285"/>
    <lineage>
        <taxon>Bacteria</taxon>
        <taxon>Pseudomonadati</taxon>
        <taxon>Pseudomonadota</taxon>
        <taxon>Betaproteobacteria</taxon>
        <taxon>Burkholderiales</taxon>
        <taxon>Comamonadaceae</taxon>
        <taxon>Comamonas</taxon>
    </lineage>
</organism>
<proteinExistence type="predicted"/>
<keyword evidence="1" id="KW-0678">Repressor</keyword>
<dbReference type="PRINTS" id="PR00032">
    <property type="entry name" value="HTHARAC"/>
</dbReference>
<dbReference type="InterPro" id="IPR003313">
    <property type="entry name" value="AraC-bd"/>
</dbReference>
<dbReference type="SUPFAM" id="SSF46689">
    <property type="entry name" value="Homeodomain-like"/>
    <property type="match status" value="1"/>
</dbReference>
<dbReference type="PANTHER" id="PTHR11019">
    <property type="entry name" value="HTH-TYPE TRANSCRIPTIONAL REGULATOR NIMR"/>
    <property type="match status" value="1"/>
</dbReference>
<dbReference type="Proteomes" id="UP000255070">
    <property type="component" value="Unassembled WGS sequence"/>
</dbReference>
<dbReference type="Pfam" id="PF02311">
    <property type="entry name" value="AraC_binding"/>
    <property type="match status" value="1"/>
</dbReference>
<dbReference type="InterPro" id="IPR014710">
    <property type="entry name" value="RmlC-like_jellyroll"/>
</dbReference>
<dbReference type="SUPFAM" id="SSF51182">
    <property type="entry name" value="RmlC-like cupins"/>
    <property type="match status" value="1"/>
</dbReference>
<evidence type="ECO:0000256" key="2">
    <source>
        <dbReference type="ARBA" id="ARBA00023015"/>
    </source>
</evidence>
<dbReference type="Gene3D" id="1.10.10.60">
    <property type="entry name" value="Homeodomain-like"/>
    <property type="match status" value="1"/>
</dbReference>
<evidence type="ECO:0000313" key="8">
    <source>
        <dbReference type="Proteomes" id="UP000255070"/>
    </source>
</evidence>
<feature type="domain" description="HTH araC/xylS-type" evidence="6">
    <location>
        <begin position="180"/>
        <end position="280"/>
    </location>
</feature>
<reference evidence="7 8" key="1">
    <citation type="submission" date="2018-06" db="EMBL/GenBank/DDBJ databases">
        <authorList>
            <consortium name="Pathogen Informatics"/>
            <person name="Doyle S."/>
        </authorList>
    </citation>
    <scope>NUCLEOTIDE SEQUENCE [LARGE SCALE GENOMIC DNA]</scope>
    <source>
        <strain evidence="7 8">NCTC10698</strain>
    </source>
</reference>
<evidence type="ECO:0000259" key="6">
    <source>
        <dbReference type="PROSITE" id="PS01124"/>
    </source>
</evidence>
<dbReference type="InterPro" id="IPR009057">
    <property type="entry name" value="Homeodomain-like_sf"/>
</dbReference>
<gene>
    <name evidence="7" type="primary">ripA_5</name>
    <name evidence="7" type="ORF">NCTC10698_03545</name>
</gene>
<keyword evidence="5" id="KW-0804">Transcription</keyword>
<evidence type="ECO:0000256" key="3">
    <source>
        <dbReference type="ARBA" id="ARBA00023125"/>
    </source>
</evidence>
<keyword evidence="8" id="KW-1185">Reference proteome</keyword>
<dbReference type="Gene3D" id="2.60.120.10">
    <property type="entry name" value="Jelly Rolls"/>
    <property type="match status" value="1"/>
</dbReference>
<dbReference type="FunFam" id="1.10.10.60:FF:000132">
    <property type="entry name" value="AraC family transcriptional regulator"/>
    <property type="match status" value="1"/>
</dbReference>
<sequence>MALEWRASDVWSTIFVFRPFTLCSLAVRNQSLNFLDATPRAVVAIGTDYAPGTVLDTHSHRRAQFLYGATGLMEVGTDDGAWVIPPHCGVWIPAGKPHRVKMVGVNTRSLYIEPDEVPRSQSHCEVLAVSPLLRHLLIESIDLPALYDERGRDGVLMSLLLLEVGRAEALPFFAPLPRDERLATLCIAFLHQPDVRLSPLAWARQLHQSERTFSRFFRSQTGLSFSEWRSQACLLFAMSKLGTGDSVTTVALQLGYDSPGAFSTMFRKRLGSKPSNFMAAER</sequence>
<dbReference type="PROSITE" id="PS01124">
    <property type="entry name" value="HTH_ARAC_FAMILY_2"/>
    <property type="match status" value="1"/>
</dbReference>
<dbReference type="SMART" id="SM00342">
    <property type="entry name" value="HTH_ARAC"/>
    <property type="match status" value="1"/>
</dbReference>
<evidence type="ECO:0000256" key="4">
    <source>
        <dbReference type="ARBA" id="ARBA00023159"/>
    </source>
</evidence>
<dbReference type="InterPro" id="IPR018060">
    <property type="entry name" value="HTH_AraC"/>
</dbReference>
<dbReference type="EMBL" id="UFXL01000001">
    <property type="protein sequence ID" value="SUY78628.1"/>
    <property type="molecule type" value="Genomic_DNA"/>
</dbReference>
<dbReference type="CDD" id="cd06124">
    <property type="entry name" value="cupin_NimR-like_N"/>
    <property type="match status" value="1"/>
</dbReference>
<dbReference type="PANTHER" id="PTHR11019:SF159">
    <property type="entry name" value="TRANSCRIPTIONAL REGULATOR-RELATED"/>
    <property type="match status" value="1"/>
</dbReference>
<evidence type="ECO:0000313" key="7">
    <source>
        <dbReference type="EMBL" id="SUY78628.1"/>
    </source>
</evidence>
<keyword evidence="4" id="KW-0010">Activator</keyword>
<evidence type="ECO:0000256" key="1">
    <source>
        <dbReference type="ARBA" id="ARBA00022491"/>
    </source>
</evidence>
<name>A0A8B4S7W8_COMTE</name>
<dbReference type="GO" id="GO:0003700">
    <property type="term" value="F:DNA-binding transcription factor activity"/>
    <property type="evidence" value="ECO:0007669"/>
    <property type="project" value="InterPro"/>
</dbReference>
<dbReference type="InterPro" id="IPR020449">
    <property type="entry name" value="Tscrpt_reg_AraC-type_HTH"/>
</dbReference>
<accession>A0A8B4S7W8</accession>
<evidence type="ECO:0000256" key="5">
    <source>
        <dbReference type="ARBA" id="ARBA00023163"/>
    </source>
</evidence>
<dbReference type="Pfam" id="PF12833">
    <property type="entry name" value="HTH_18"/>
    <property type="match status" value="1"/>
</dbReference>
<comment type="caution">
    <text evidence="7">The sequence shown here is derived from an EMBL/GenBank/DDBJ whole genome shotgun (WGS) entry which is preliminary data.</text>
</comment>
<dbReference type="InterPro" id="IPR011051">
    <property type="entry name" value="RmlC_Cupin_sf"/>
</dbReference>
<keyword evidence="2" id="KW-0805">Transcription regulation</keyword>
<dbReference type="GO" id="GO:0043565">
    <property type="term" value="F:sequence-specific DNA binding"/>
    <property type="evidence" value="ECO:0007669"/>
    <property type="project" value="InterPro"/>
</dbReference>
<dbReference type="AlphaFoldDB" id="A0A8B4S7W8"/>
<keyword evidence="3" id="KW-0238">DNA-binding</keyword>
<protein>
    <submittedName>
        <fullName evidence="7">HTH-type transcriptional repressor of iron proteins A</fullName>
    </submittedName>
</protein>